<sequence length="143" mass="15486">MFFVFKAPLFQGPARLLRGVSVLPTGGFVLYNSLMKFIVFILFFVISYLTFVIPALAQSPQAWTGRCVGTGTNTDIPTIQGIECLFYNILQFVVFFAGLIFLFMFISGGFKYLTSGGDEKAVAAAGSTLTSAIIGLIGIIASW</sequence>
<dbReference type="EMBL" id="PEWA01000011">
    <property type="protein sequence ID" value="PIU73721.1"/>
    <property type="molecule type" value="Genomic_DNA"/>
</dbReference>
<comment type="caution">
    <text evidence="2">The sequence shown here is derived from an EMBL/GenBank/DDBJ whole genome shotgun (WGS) entry which is preliminary data.</text>
</comment>
<name>A0A2M7ASX8_9BACT</name>
<keyword evidence="1" id="KW-0812">Transmembrane</keyword>
<feature type="transmembrane region" description="Helical" evidence="1">
    <location>
        <begin position="122"/>
        <end position="141"/>
    </location>
</feature>
<evidence type="ECO:0000313" key="3">
    <source>
        <dbReference type="Proteomes" id="UP000231407"/>
    </source>
</evidence>
<feature type="transmembrane region" description="Helical" evidence="1">
    <location>
        <begin position="85"/>
        <end position="110"/>
    </location>
</feature>
<accession>A0A2M7ASX8</accession>
<keyword evidence="1" id="KW-0472">Membrane</keyword>
<dbReference type="AlphaFoldDB" id="A0A2M7ASX8"/>
<evidence type="ECO:0000313" key="2">
    <source>
        <dbReference type="EMBL" id="PIU73721.1"/>
    </source>
</evidence>
<feature type="non-terminal residue" evidence="2">
    <location>
        <position position="143"/>
    </location>
</feature>
<feature type="transmembrane region" description="Helical" evidence="1">
    <location>
        <begin position="37"/>
        <end position="57"/>
    </location>
</feature>
<protein>
    <submittedName>
        <fullName evidence="2">Uncharacterized protein</fullName>
    </submittedName>
</protein>
<reference evidence="3" key="1">
    <citation type="submission" date="2017-09" db="EMBL/GenBank/DDBJ databases">
        <title>Depth-based differentiation of microbial function through sediment-hosted aquifers and enrichment of novel symbionts in the deep terrestrial subsurface.</title>
        <authorList>
            <person name="Probst A.J."/>
            <person name="Ladd B."/>
            <person name="Jarett J.K."/>
            <person name="Geller-Mcgrath D.E."/>
            <person name="Sieber C.M.K."/>
            <person name="Emerson J.B."/>
            <person name="Anantharaman K."/>
            <person name="Thomas B.C."/>
            <person name="Malmstrom R."/>
            <person name="Stieglmeier M."/>
            <person name="Klingl A."/>
            <person name="Woyke T."/>
            <person name="Ryan C.M."/>
            <person name="Banfield J.F."/>
        </authorList>
    </citation>
    <scope>NUCLEOTIDE SEQUENCE [LARGE SCALE GENOMIC DNA]</scope>
</reference>
<dbReference type="InterPro" id="IPR043993">
    <property type="entry name" value="T4SS_pilin"/>
</dbReference>
<organism evidence="2 3">
    <name type="scientific">Candidatus Shapirobacteria bacterium CG06_land_8_20_14_3_00_40_12</name>
    <dbReference type="NCBI Taxonomy" id="1974881"/>
    <lineage>
        <taxon>Bacteria</taxon>
        <taxon>Candidatus Shapironibacteriota</taxon>
    </lineage>
</organism>
<keyword evidence="1" id="KW-1133">Transmembrane helix</keyword>
<dbReference type="Pfam" id="PF18895">
    <property type="entry name" value="T4SS_pilin"/>
    <property type="match status" value="1"/>
</dbReference>
<proteinExistence type="predicted"/>
<dbReference type="Proteomes" id="UP000231407">
    <property type="component" value="Unassembled WGS sequence"/>
</dbReference>
<gene>
    <name evidence="2" type="ORF">COS78_00735</name>
</gene>
<evidence type="ECO:0000256" key="1">
    <source>
        <dbReference type="SAM" id="Phobius"/>
    </source>
</evidence>